<dbReference type="AlphaFoldDB" id="A0A0G4PHR6"/>
<keyword evidence="2" id="KW-1185">Reference proteome</keyword>
<organism evidence="1 2">
    <name type="scientific">Penicillium camemberti (strain FM 013)</name>
    <dbReference type="NCBI Taxonomy" id="1429867"/>
    <lineage>
        <taxon>Eukaryota</taxon>
        <taxon>Fungi</taxon>
        <taxon>Dikarya</taxon>
        <taxon>Ascomycota</taxon>
        <taxon>Pezizomycotina</taxon>
        <taxon>Eurotiomycetes</taxon>
        <taxon>Eurotiomycetidae</taxon>
        <taxon>Eurotiales</taxon>
        <taxon>Aspergillaceae</taxon>
        <taxon>Penicillium</taxon>
    </lineage>
</organism>
<dbReference type="Proteomes" id="UP000053732">
    <property type="component" value="Unassembled WGS sequence"/>
</dbReference>
<protein>
    <submittedName>
        <fullName evidence="1">Str. FM013</fullName>
    </submittedName>
</protein>
<accession>A0A0G4PHR6</accession>
<dbReference type="EMBL" id="HG793149">
    <property type="protein sequence ID" value="CRL25907.1"/>
    <property type="molecule type" value="Genomic_DNA"/>
</dbReference>
<proteinExistence type="predicted"/>
<sequence length="75" mass="8399">MERRVPPFIGRTGEASTWPLGPSPPFVADSLGEIAKTYRVPLIQSLEYIQEQLLRIIALGNPSLKRYNFLSAILT</sequence>
<evidence type="ECO:0000313" key="1">
    <source>
        <dbReference type="EMBL" id="CRL25907.1"/>
    </source>
</evidence>
<name>A0A0G4PHR6_PENC3</name>
<evidence type="ECO:0000313" key="2">
    <source>
        <dbReference type="Proteomes" id="UP000053732"/>
    </source>
</evidence>
<reference evidence="1 2" key="1">
    <citation type="journal article" date="2014" name="Nat. Commun.">
        <title>Multiple recent horizontal transfers of a large genomic region in cheese making fungi.</title>
        <authorList>
            <person name="Cheeseman K."/>
            <person name="Ropars J."/>
            <person name="Renault P."/>
            <person name="Dupont J."/>
            <person name="Gouzy J."/>
            <person name="Branca A."/>
            <person name="Abraham A.L."/>
            <person name="Ceppi M."/>
            <person name="Conseiller E."/>
            <person name="Debuchy R."/>
            <person name="Malagnac F."/>
            <person name="Goarin A."/>
            <person name="Silar P."/>
            <person name="Lacoste S."/>
            <person name="Sallet E."/>
            <person name="Bensimon A."/>
            <person name="Giraud T."/>
            <person name="Brygoo Y."/>
        </authorList>
    </citation>
    <scope>NUCLEOTIDE SEQUENCE [LARGE SCALE GENOMIC DNA]</scope>
    <source>
        <strain evidence="2">FM 013</strain>
    </source>
</reference>
<gene>
    <name evidence="1" type="ORF">PCAMFM013_S016g000188</name>
</gene>